<evidence type="ECO:0000313" key="5">
    <source>
        <dbReference type="Proteomes" id="UP000663823"/>
    </source>
</evidence>
<proteinExistence type="predicted"/>
<dbReference type="GO" id="GO:0004029">
    <property type="term" value="F:aldehyde dehydrogenase (NAD+) activity"/>
    <property type="evidence" value="ECO:0007669"/>
    <property type="project" value="TreeGrafter"/>
</dbReference>
<dbReference type="InterPro" id="IPR051783">
    <property type="entry name" value="NAD(P)-dependent_oxidoreduct"/>
</dbReference>
<evidence type="ECO:0000313" key="1">
    <source>
        <dbReference type="EMBL" id="CAF1144488.1"/>
    </source>
</evidence>
<dbReference type="EMBL" id="CAJNOO010001381">
    <property type="protein sequence ID" value="CAF1144488.1"/>
    <property type="molecule type" value="Genomic_DNA"/>
</dbReference>
<accession>A0A819EA47</accession>
<dbReference type="Gene3D" id="3.40.50.720">
    <property type="entry name" value="NAD(P)-binding Rossmann-like Domain"/>
    <property type="match status" value="1"/>
</dbReference>
<evidence type="ECO:0000313" key="2">
    <source>
        <dbReference type="EMBL" id="CAF1242977.1"/>
    </source>
</evidence>
<dbReference type="InterPro" id="IPR036291">
    <property type="entry name" value="NAD(P)-bd_dom_sf"/>
</dbReference>
<reference evidence="3" key="1">
    <citation type="submission" date="2021-02" db="EMBL/GenBank/DDBJ databases">
        <authorList>
            <person name="Nowell W R."/>
        </authorList>
    </citation>
    <scope>NUCLEOTIDE SEQUENCE</scope>
</reference>
<dbReference type="Proteomes" id="UP000663874">
    <property type="component" value="Unassembled WGS sequence"/>
</dbReference>
<dbReference type="EMBL" id="CAJOAX010003310">
    <property type="protein sequence ID" value="CAF3847199.1"/>
    <property type="molecule type" value="Genomic_DNA"/>
</dbReference>
<dbReference type="AlphaFoldDB" id="A0A819EA47"/>
<sequence>MPRHQTHTSIGVIPLIGSNDSDDIIEKAASQSDVVIHTANSVDDLPSTRSIITGLNKRIKTTGKLAIYIHTGGTGVLAEDVRRKEGSNTIYSDLHSDKINGLPDEQTHRNVDLVIINAAKFNPLLKTVTVLPPVIYGIITGLFNRAYMLLSILLRSALIRGKTEKIGPGESTWNNVHIADLVDAYIILFDQLLAVYGPDVKPDAKPSPYLITGGEGYYFTENGQNSE</sequence>
<comment type="caution">
    <text evidence="3">The sequence shown here is derived from an EMBL/GenBank/DDBJ whole genome shotgun (WGS) entry which is preliminary data.</text>
</comment>
<dbReference type="OrthoDB" id="10262413at2759"/>
<dbReference type="Proteomes" id="UP000663823">
    <property type="component" value="Unassembled WGS sequence"/>
</dbReference>
<evidence type="ECO:0000313" key="4">
    <source>
        <dbReference type="EMBL" id="CAF3866115.1"/>
    </source>
</evidence>
<dbReference type="GO" id="GO:0005737">
    <property type="term" value="C:cytoplasm"/>
    <property type="evidence" value="ECO:0007669"/>
    <property type="project" value="TreeGrafter"/>
</dbReference>
<dbReference type="Proteomes" id="UP000663889">
    <property type="component" value="Unassembled WGS sequence"/>
</dbReference>
<organism evidence="3 5">
    <name type="scientific">Rotaria sordida</name>
    <dbReference type="NCBI Taxonomy" id="392033"/>
    <lineage>
        <taxon>Eukaryota</taxon>
        <taxon>Metazoa</taxon>
        <taxon>Spiralia</taxon>
        <taxon>Gnathifera</taxon>
        <taxon>Rotifera</taxon>
        <taxon>Eurotatoria</taxon>
        <taxon>Bdelloidea</taxon>
        <taxon>Philodinida</taxon>
        <taxon>Philodinidae</taxon>
        <taxon>Rotaria</taxon>
    </lineage>
</organism>
<dbReference type="PANTHER" id="PTHR48079">
    <property type="entry name" value="PROTEIN YEEZ"/>
    <property type="match status" value="1"/>
</dbReference>
<protein>
    <submittedName>
        <fullName evidence="3">Uncharacterized protein</fullName>
    </submittedName>
</protein>
<dbReference type="EMBL" id="CAJOBE010003184">
    <property type="protein sequence ID" value="CAF3866115.1"/>
    <property type="molecule type" value="Genomic_DNA"/>
</dbReference>
<dbReference type="SUPFAM" id="SSF51735">
    <property type="entry name" value="NAD(P)-binding Rossmann-fold domains"/>
    <property type="match status" value="1"/>
</dbReference>
<dbReference type="EMBL" id="CAJNOU010001709">
    <property type="protein sequence ID" value="CAF1242977.1"/>
    <property type="molecule type" value="Genomic_DNA"/>
</dbReference>
<gene>
    <name evidence="4" type="ORF">FNK824_LOCUS18745</name>
    <name evidence="3" type="ORF">OTI717_LOCUS20949</name>
    <name evidence="1" type="ORF">RFH988_LOCUS21564</name>
    <name evidence="2" type="ORF">SEV965_LOCUS23323</name>
</gene>
<dbReference type="PANTHER" id="PTHR48079:SF6">
    <property type="entry name" value="NAD(P)-BINDING DOMAIN-CONTAINING PROTEIN-RELATED"/>
    <property type="match status" value="1"/>
</dbReference>
<name>A0A819EA47_9BILA</name>
<evidence type="ECO:0000313" key="3">
    <source>
        <dbReference type="EMBL" id="CAF3847199.1"/>
    </source>
</evidence>
<dbReference type="Proteomes" id="UP000663882">
    <property type="component" value="Unassembled WGS sequence"/>
</dbReference>